<evidence type="ECO:0000256" key="1">
    <source>
        <dbReference type="SAM" id="MobiDB-lite"/>
    </source>
</evidence>
<reference evidence="2" key="1">
    <citation type="submission" date="2022-07" db="EMBL/GenBank/DDBJ databases">
        <authorList>
            <person name="Trinca V."/>
            <person name="Uliana J.V.C."/>
            <person name="Torres T.T."/>
            <person name="Ward R.J."/>
            <person name="Monesi N."/>
        </authorList>
    </citation>
    <scope>NUCLEOTIDE SEQUENCE</scope>
    <source>
        <strain evidence="2">HSMRA1968</strain>
        <tissue evidence="2">Whole embryos</tissue>
    </source>
</reference>
<dbReference type="Proteomes" id="UP001151699">
    <property type="component" value="Chromosome B"/>
</dbReference>
<sequence>NDFVDGDANKQGTFRKLAAPTEVTTDLIEEKEENGVAIATTKEAIDPFEKKDNNIIDTPIEENNIEKIALQPLDMKSTNANDAQISGKNFVSYLSLGASSDSESVTEEDSQSVLEGNSESVSEGDSEINSEI</sequence>
<dbReference type="EMBL" id="WJQU01000002">
    <property type="protein sequence ID" value="KAJ6642880.1"/>
    <property type="molecule type" value="Genomic_DNA"/>
</dbReference>
<proteinExistence type="predicted"/>
<gene>
    <name evidence="2" type="ORF">Bhyg_07836</name>
</gene>
<keyword evidence="3" id="KW-1185">Reference proteome</keyword>
<feature type="non-terminal residue" evidence="2">
    <location>
        <position position="132"/>
    </location>
</feature>
<organism evidence="2 3">
    <name type="scientific">Pseudolycoriella hygida</name>
    <dbReference type="NCBI Taxonomy" id="35572"/>
    <lineage>
        <taxon>Eukaryota</taxon>
        <taxon>Metazoa</taxon>
        <taxon>Ecdysozoa</taxon>
        <taxon>Arthropoda</taxon>
        <taxon>Hexapoda</taxon>
        <taxon>Insecta</taxon>
        <taxon>Pterygota</taxon>
        <taxon>Neoptera</taxon>
        <taxon>Endopterygota</taxon>
        <taxon>Diptera</taxon>
        <taxon>Nematocera</taxon>
        <taxon>Sciaroidea</taxon>
        <taxon>Sciaridae</taxon>
        <taxon>Pseudolycoriella</taxon>
    </lineage>
</organism>
<evidence type="ECO:0000313" key="3">
    <source>
        <dbReference type="Proteomes" id="UP001151699"/>
    </source>
</evidence>
<name>A0A9Q0S477_9DIPT</name>
<evidence type="ECO:0000313" key="2">
    <source>
        <dbReference type="EMBL" id="KAJ6642880.1"/>
    </source>
</evidence>
<accession>A0A9Q0S477</accession>
<feature type="compositionally biased region" description="Acidic residues" evidence="1">
    <location>
        <begin position="122"/>
        <end position="132"/>
    </location>
</feature>
<comment type="caution">
    <text evidence="2">The sequence shown here is derived from an EMBL/GenBank/DDBJ whole genome shotgun (WGS) entry which is preliminary data.</text>
</comment>
<protein>
    <submittedName>
        <fullName evidence="2">Uncharacterized protein</fullName>
    </submittedName>
</protein>
<feature type="non-terminal residue" evidence="2">
    <location>
        <position position="1"/>
    </location>
</feature>
<feature type="region of interest" description="Disordered" evidence="1">
    <location>
        <begin position="98"/>
        <end position="132"/>
    </location>
</feature>
<dbReference type="AlphaFoldDB" id="A0A9Q0S477"/>